<sequence>MFRGRCTSELFLKQEINTRERDKFWEKEEQEEKQRQAEEKNRKEEERTRIESERKQRE</sequence>
<proteinExistence type="predicted"/>
<protein>
    <submittedName>
        <fullName evidence="2">Uncharacterized protein</fullName>
    </submittedName>
</protein>
<reference evidence="2" key="1">
    <citation type="submission" date="2021-03" db="EMBL/GenBank/DDBJ databases">
        <authorList>
            <person name="Tran Van P."/>
        </authorList>
    </citation>
    <scope>NUCLEOTIDE SEQUENCE</scope>
</reference>
<accession>A0ABN7NP38</accession>
<dbReference type="EMBL" id="CAJPIN010003759">
    <property type="protein sequence ID" value="CAG2056377.1"/>
    <property type="molecule type" value="Genomic_DNA"/>
</dbReference>
<gene>
    <name evidence="2" type="ORF">TPAB3V08_LOCUS3369</name>
</gene>
<evidence type="ECO:0000313" key="2">
    <source>
        <dbReference type="EMBL" id="CAG2056377.1"/>
    </source>
</evidence>
<name>A0ABN7NP38_TIMPD</name>
<feature type="non-terminal residue" evidence="2">
    <location>
        <position position="58"/>
    </location>
</feature>
<evidence type="ECO:0000313" key="3">
    <source>
        <dbReference type="Proteomes" id="UP001153148"/>
    </source>
</evidence>
<dbReference type="Proteomes" id="UP001153148">
    <property type="component" value="Unassembled WGS sequence"/>
</dbReference>
<evidence type="ECO:0000256" key="1">
    <source>
        <dbReference type="SAM" id="MobiDB-lite"/>
    </source>
</evidence>
<organism evidence="2 3">
    <name type="scientific">Timema podura</name>
    <name type="common">Walking stick</name>
    <dbReference type="NCBI Taxonomy" id="61482"/>
    <lineage>
        <taxon>Eukaryota</taxon>
        <taxon>Metazoa</taxon>
        <taxon>Ecdysozoa</taxon>
        <taxon>Arthropoda</taxon>
        <taxon>Hexapoda</taxon>
        <taxon>Insecta</taxon>
        <taxon>Pterygota</taxon>
        <taxon>Neoptera</taxon>
        <taxon>Polyneoptera</taxon>
        <taxon>Phasmatodea</taxon>
        <taxon>Timematodea</taxon>
        <taxon>Timematoidea</taxon>
        <taxon>Timematidae</taxon>
        <taxon>Timema</taxon>
    </lineage>
</organism>
<comment type="caution">
    <text evidence="2">The sequence shown here is derived from an EMBL/GenBank/DDBJ whole genome shotgun (WGS) entry which is preliminary data.</text>
</comment>
<feature type="region of interest" description="Disordered" evidence="1">
    <location>
        <begin position="25"/>
        <end position="58"/>
    </location>
</feature>
<keyword evidence="3" id="KW-1185">Reference proteome</keyword>